<gene>
    <name evidence="1" type="ORF">CCAP1982_LOCUS19582</name>
</gene>
<sequence>MLAKECVMVKKLGVENIRFGTSYRSKVTVTFRSVSVSSCYVWGFTLLTANQPGHGSSKTLASKGPDEKMTNKVFTSSINLNPVSRADNQTVKHRHQGFYLRGGHIRKTN</sequence>
<dbReference type="AlphaFoldDB" id="A0A811VB63"/>
<proteinExistence type="predicted"/>
<dbReference type="EMBL" id="CAJHJT010000056">
    <property type="protein sequence ID" value="CAD7011483.1"/>
    <property type="molecule type" value="Genomic_DNA"/>
</dbReference>
<evidence type="ECO:0000313" key="2">
    <source>
        <dbReference type="Proteomes" id="UP000606786"/>
    </source>
</evidence>
<keyword evidence="2" id="KW-1185">Reference proteome</keyword>
<protein>
    <submittedName>
        <fullName evidence="1">(Mediterranean fruit fly) hypothetical protein</fullName>
    </submittedName>
</protein>
<name>A0A811VB63_CERCA</name>
<dbReference type="Proteomes" id="UP000606786">
    <property type="component" value="Unassembled WGS sequence"/>
</dbReference>
<organism evidence="1 2">
    <name type="scientific">Ceratitis capitata</name>
    <name type="common">Mediterranean fruit fly</name>
    <name type="synonym">Tephritis capitata</name>
    <dbReference type="NCBI Taxonomy" id="7213"/>
    <lineage>
        <taxon>Eukaryota</taxon>
        <taxon>Metazoa</taxon>
        <taxon>Ecdysozoa</taxon>
        <taxon>Arthropoda</taxon>
        <taxon>Hexapoda</taxon>
        <taxon>Insecta</taxon>
        <taxon>Pterygota</taxon>
        <taxon>Neoptera</taxon>
        <taxon>Endopterygota</taxon>
        <taxon>Diptera</taxon>
        <taxon>Brachycera</taxon>
        <taxon>Muscomorpha</taxon>
        <taxon>Tephritoidea</taxon>
        <taxon>Tephritidae</taxon>
        <taxon>Ceratitis</taxon>
        <taxon>Ceratitis</taxon>
    </lineage>
</organism>
<evidence type="ECO:0000313" key="1">
    <source>
        <dbReference type="EMBL" id="CAD7011483.1"/>
    </source>
</evidence>
<comment type="caution">
    <text evidence="1">The sequence shown here is derived from an EMBL/GenBank/DDBJ whole genome shotgun (WGS) entry which is preliminary data.</text>
</comment>
<accession>A0A811VB63</accession>
<reference evidence="1" key="1">
    <citation type="submission" date="2020-11" db="EMBL/GenBank/DDBJ databases">
        <authorList>
            <person name="Whitehead M."/>
        </authorList>
    </citation>
    <scope>NUCLEOTIDE SEQUENCE</scope>
    <source>
        <strain evidence="1">EGII</strain>
    </source>
</reference>